<evidence type="ECO:0000313" key="9">
    <source>
        <dbReference type="EMBL" id="KAB5589625.1"/>
    </source>
</evidence>
<dbReference type="GO" id="GO:0016705">
    <property type="term" value="F:oxidoreductase activity, acting on paired donors, with incorporation or reduction of molecular oxygen"/>
    <property type="evidence" value="ECO:0007669"/>
    <property type="project" value="InterPro"/>
</dbReference>
<dbReference type="Proteomes" id="UP000383932">
    <property type="component" value="Unassembled WGS sequence"/>
</dbReference>
<dbReference type="Gene3D" id="1.10.630.10">
    <property type="entry name" value="Cytochrome P450"/>
    <property type="match status" value="1"/>
</dbReference>
<dbReference type="PANTHER" id="PTHR46300:SF7">
    <property type="entry name" value="P450, PUTATIVE (EUROFUNG)-RELATED"/>
    <property type="match status" value="1"/>
</dbReference>
<dbReference type="OrthoDB" id="2789670at2759"/>
<dbReference type="AlphaFoldDB" id="A0A5N5QD03"/>
<comment type="cofactor">
    <cofactor evidence="1">
        <name>heme</name>
        <dbReference type="ChEBI" id="CHEBI:30413"/>
    </cofactor>
</comment>
<evidence type="ECO:0000256" key="8">
    <source>
        <dbReference type="SAM" id="MobiDB-lite"/>
    </source>
</evidence>
<dbReference type="SUPFAM" id="SSF48264">
    <property type="entry name" value="Cytochrome P450"/>
    <property type="match status" value="1"/>
</dbReference>
<keyword evidence="6" id="KW-0408">Iron</keyword>
<evidence type="ECO:0000313" key="10">
    <source>
        <dbReference type="Proteomes" id="UP000383932"/>
    </source>
</evidence>
<dbReference type="GO" id="GO:0020037">
    <property type="term" value="F:heme binding"/>
    <property type="evidence" value="ECO:0007669"/>
    <property type="project" value="InterPro"/>
</dbReference>
<dbReference type="PANTHER" id="PTHR46300">
    <property type="entry name" value="P450, PUTATIVE (EUROFUNG)-RELATED-RELATED"/>
    <property type="match status" value="1"/>
</dbReference>
<protein>
    <submittedName>
        <fullName evidence="9">Cytochrome P450 family oxidoreductase</fullName>
    </submittedName>
</protein>
<sequence length="386" mass="43619">MTRIGRCHLTHPDLKYVPRSVGVTLSLVYMDCPAPVNTEHLPSLVLMSSLIRSSKFSGADANLPASVISFLALLALGALWRRHKSIATRLPLPPSPPKHWLWQNRELMNQPYRYVPLATEYRETLGDIICLQTANETNIVVNTIELANELLEKQAAATANRPRNVMAQEILGWSTSVGLYRTHDECHKKMRRVIASVLHQTAARSYAPQHLEYTLEFLRRVYAKPENVANITKDVTGAFIMRLAYGHMVVENDPLLKIVHESNAFLAQTLNSYYLVNDFPILKYLPAWFPGASFQQVGKQGRKLREEYLSAPFEAVFSQVSRGHIERRSYTSQLLEEKGGMNTSQEDLYLIRCTAGTMFTDLGERSVMSLDDGSPSRACENRPSRN</sequence>
<reference evidence="9 10" key="1">
    <citation type="journal article" date="2019" name="Fungal Biol. Biotechnol.">
        <title>Draft genome sequence of fastidious pathogen Ceratobasidium theobromae, which causes vascular-streak dieback in Theobroma cacao.</title>
        <authorList>
            <person name="Ali S.S."/>
            <person name="Asman A."/>
            <person name="Shao J."/>
            <person name="Firmansyah A.P."/>
            <person name="Susilo A.W."/>
            <person name="Rosmana A."/>
            <person name="McMahon P."/>
            <person name="Junaid M."/>
            <person name="Guest D."/>
            <person name="Kheng T.Y."/>
            <person name="Meinhardt L.W."/>
            <person name="Bailey B.A."/>
        </authorList>
    </citation>
    <scope>NUCLEOTIDE SEQUENCE [LARGE SCALE GENOMIC DNA]</scope>
    <source>
        <strain evidence="9 10">CT2</strain>
    </source>
</reference>
<accession>A0A5N5QD03</accession>
<keyword evidence="7" id="KW-0503">Monooxygenase</keyword>
<keyword evidence="10" id="KW-1185">Reference proteome</keyword>
<comment type="caution">
    <text evidence="9">The sequence shown here is derived from an EMBL/GenBank/DDBJ whole genome shotgun (WGS) entry which is preliminary data.</text>
</comment>
<evidence type="ECO:0000256" key="2">
    <source>
        <dbReference type="ARBA" id="ARBA00010617"/>
    </source>
</evidence>
<evidence type="ECO:0000256" key="3">
    <source>
        <dbReference type="ARBA" id="ARBA00022617"/>
    </source>
</evidence>
<evidence type="ECO:0000256" key="4">
    <source>
        <dbReference type="ARBA" id="ARBA00022723"/>
    </source>
</evidence>
<evidence type="ECO:0000256" key="6">
    <source>
        <dbReference type="ARBA" id="ARBA00023004"/>
    </source>
</evidence>
<comment type="similarity">
    <text evidence="2">Belongs to the cytochrome P450 family.</text>
</comment>
<dbReference type="InterPro" id="IPR050364">
    <property type="entry name" value="Cytochrome_P450_fung"/>
</dbReference>
<proteinExistence type="inferred from homology"/>
<evidence type="ECO:0000256" key="1">
    <source>
        <dbReference type="ARBA" id="ARBA00001971"/>
    </source>
</evidence>
<dbReference type="EMBL" id="SSOP01000247">
    <property type="protein sequence ID" value="KAB5589625.1"/>
    <property type="molecule type" value="Genomic_DNA"/>
</dbReference>
<feature type="region of interest" description="Disordered" evidence="8">
    <location>
        <begin position="366"/>
        <end position="386"/>
    </location>
</feature>
<dbReference type="InterPro" id="IPR001128">
    <property type="entry name" value="Cyt_P450"/>
</dbReference>
<dbReference type="InterPro" id="IPR036396">
    <property type="entry name" value="Cyt_P450_sf"/>
</dbReference>
<keyword evidence="3" id="KW-0349">Heme</keyword>
<keyword evidence="5" id="KW-0560">Oxidoreductase</keyword>
<dbReference type="GO" id="GO:0004497">
    <property type="term" value="F:monooxygenase activity"/>
    <property type="evidence" value="ECO:0007669"/>
    <property type="project" value="UniProtKB-KW"/>
</dbReference>
<gene>
    <name evidence="9" type="ORF">CTheo_6942</name>
</gene>
<evidence type="ECO:0000256" key="5">
    <source>
        <dbReference type="ARBA" id="ARBA00023002"/>
    </source>
</evidence>
<name>A0A5N5QD03_9AGAM</name>
<dbReference type="GO" id="GO:0005506">
    <property type="term" value="F:iron ion binding"/>
    <property type="evidence" value="ECO:0007669"/>
    <property type="project" value="InterPro"/>
</dbReference>
<keyword evidence="4" id="KW-0479">Metal-binding</keyword>
<dbReference type="Pfam" id="PF00067">
    <property type="entry name" value="p450"/>
    <property type="match status" value="1"/>
</dbReference>
<organism evidence="9 10">
    <name type="scientific">Ceratobasidium theobromae</name>
    <dbReference type="NCBI Taxonomy" id="1582974"/>
    <lineage>
        <taxon>Eukaryota</taxon>
        <taxon>Fungi</taxon>
        <taxon>Dikarya</taxon>
        <taxon>Basidiomycota</taxon>
        <taxon>Agaricomycotina</taxon>
        <taxon>Agaricomycetes</taxon>
        <taxon>Cantharellales</taxon>
        <taxon>Ceratobasidiaceae</taxon>
        <taxon>Ceratobasidium</taxon>
    </lineage>
</organism>
<evidence type="ECO:0000256" key="7">
    <source>
        <dbReference type="ARBA" id="ARBA00023033"/>
    </source>
</evidence>